<name>A0A2P2P0K7_RHIMU</name>
<organism evidence="1">
    <name type="scientific">Rhizophora mucronata</name>
    <name type="common">Asiatic mangrove</name>
    <dbReference type="NCBI Taxonomy" id="61149"/>
    <lineage>
        <taxon>Eukaryota</taxon>
        <taxon>Viridiplantae</taxon>
        <taxon>Streptophyta</taxon>
        <taxon>Embryophyta</taxon>
        <taxon>Tracheophyta</taxon>
        <taxon>Spermatophyta</taxon>
        <taxon>Magnoliopsida</taxon>
        <taxon>eudicotyledons</taxon>
        <taxon>Gunneridae</taxon>
        <taxon>Pentapetalae</taxon>
        <taxon>rosids</taxon>
        <taxon>fabids</taxon>
        <taxon>Malpighiales</taxon>
        <taxon>Rhizophoraceae</taxon>
        <taxon>Rhizophora</taxon>
    </lineage>
</organism>
<accession>A0A2P2P0K7</accession>
<reference evidence="1" key="1">
    <citation type="submission" date="2018-02" db="EMBL/GenBank/DDBJ databases">
        <title>Rhizophora mucronata_Transcriptome.</title>
        <authorList>
            <person name="Meera S.P."/>
            <person name="Sreeshan A."/>
            <person name="Augustine A."/>
        </authorList>
    </citation>
    <scope>NUCLEOTIDE SEQUENCE</scope>
    <source>
        <tissue evidence="1">Leaf</tissue>
    </source>
</reference>
<proteinExistence type="predicted"/>
<dbReference type="AlphaFoldDB" id="A0A2P2P0K7"/>
<dbReference type="EMBL" id="GGEC01067770">
    <property type="protein sequence ID" value="MBX48254.1"/>
    <property type="molecule type" value="Transcribed_RNA"/>
</dbReference>
<protein>
    <submittedName>
        <fullName evidence="1">Uncharacterized protein</fullName>
    </submittedName>
</protein>
<sequence length="21" mass="2525">MFWLVANGTITELCYRYVMTI</sequence>
<evidence type="ECO:0000313" key="1">
    <source>
        <dbReference type="EMBL" id="MBX48254.1"/>
    </source>
</evidence>